<feature type="transmembrane region" description="Helical" evidence="1">
    <location>
        <begin position="230"/>
        <end position="246"/>
    </location>
</feature>
<organism evidence="4 6">
    <name type="scientific">Flavobacterium glycines</name>
    <dbReference type="NCBI Taxonomy" id="551990"/>
    <lineage>
        <taxon>Bacteria</taxon>
        <taxon>Pseudomonadati</taxon>
        <taxon>Bacteroidota</taxon>
        <taxon>Flavobacteriia</taxon>
        <taxon>Flavobacteriales</taxon>
        <taxon>Flavobacteriaceae</taxon>
        <taxon>Flavobacterium</taxon>
    </lineage>
</organism>
<name>A0A1B9DHB9_9FLAO</name>
<reference evidence="3 8" key="4">
    <citation type="submission" date="2019-07" db="EMBL/GenBank/DDBJ databases">
        <title>Whole genome shotgun sequence of Flavobacterium glycines NBRC 105008.</title>
        <authorList>
            <person name="Hosoyama A."/>
            <person name="Uohara A."/>
            <person name="Ohji S."/>
            <person name="Ichikawa N."/>
        </authorList>
    </citation>
    <scope>NUCLEOTIDE SEQUENCE [LARGE SCALE GENOMIC DNA]</scope>
    <source>
        <strain evidence="3 8">NBRC 105008</strain>
    </source>
</reference>
<evidence type="ECO:0000313" key="7">
    <source>
        <dbReference type="Proteomes" id="UP000182367"/>
    </source>
</evidence>
<dbReference type="EMBL" id="LVEO01000026">
    <property type="protein sequence ID" value="OCB69083.1"/>
    <property type="molecule type" value="Genomic_DNA"/>
</dbReference>
<proteinExistence type="predicted"/>
<reference evidence="4" key="2">
    <citation type="submission" date="2016-03" db="EMBL/GenBank/DDBJ databases">
        <authorList>
            <person name="Ploux O."/>
        </authorList>
    </citation>
    <scope>NUCLEOTIDE SEQUENCE</scope>
    <source>
        <strain evidence="4">NBRC 105008</strain>
    </source>
</reference>
<evidence type="ECO:0000313" key="3">
    <source>
        <dbReference type="EMBL" id="GEL11990.1"/>
    </source>
</evidence>
<reference evidence="5 7" key="3">
    <citation type="submission" date="2016-10" db="EMBL/GenBank/DDBJ databases">
        <authorList>
            <person name="Varghese N."/>
            <person name="Submissions S."/>
        </authorList>
    </citation>
    <scope>NUCLEOTIDE SEQUENCE [LARGE SCALE GENOMIC DNA]</scope>
    <source>
        <strain evidence="5 7">Gm-149</strain>
    </source>
</reference>
<sequence>MNNNLNRIPELESLRGIAALSVMLYHYTSFFRASLHYNFSSIFDFQFGHHGVELFFMISGFVIFMSLDRINSVRQFVYKRFLRLYPTYWICLLITLIVMLFDNTAQFDFSLKDKVFNILMFQGFFHVKNIDGSYWSLLPELCFYAMMIFFWRLKIIKDIFLVVLVWLVLMYVVLLRPSLIDVLLNLKFGVFFIIGIMFNLLYKNKKQLYPHIFILLALVSVLFVRDSVEVFCFTSLFVLVFYLLIYQKLSFLNNRIFIFFGEISYPLYLLHQTIGYILIYNLIRYGMPHFASIVLIAIFCIGLSFLVYKYLEQPIINKLR</sequence>
<feature type="transmembrane region" description="Helical" evidence="1">
    <location>
        <begin position="82"/>
        <end position="101"/>
    </location>
</feature>
<dbReference type="Pfam" id="PF01757">
    <property type="entry name" value="Acyl_transf_3"/>
    <property type="match status" value="1"/>
</dbReference>
<dbReference type="AlphaFoldDB" id="A0A1B9DHB9"/>
<dbReference type="GO" id="GO:0000271">
    <property type="term" value="P:polysaccharide biosynthetic process"/>
    <property type="evidence" value="ECO:0007669"/>
    <property type="project" value="TreeGrafter"/>
</dbReference>
<reference evidence="6" key="1">
    <citation type="submission" date="2016-03" db="EMBL/GenBank/DDBJ databases">
        <title>Draft genome sequence of Paenibacillus glacialis DSM 22343.</title>
        <authorList>
            <person name="Shin S.-K."/>
            <person name="Yi H."/>
        </authorList>
    </citation>
    <scope>NUCLEOTIDE SEQUENCE [LARGE SCALE GENOMIC DNA]</scope>
    <source>
        <strain evidence="6">NBRC 105008</strain>
    </source>
</reference>
<evidence type="ECO:0000313" key="8">
    <source>
        <dbReference type="Proteomes" id="UP000321579"/>
    </source>
</evidence>
<evidence type="ECO:0000313" key="4">
    <source>
        <dbReference type="EMBL" id="OCB69083.1"/>
    </source>
</evidence>
<accession>A0A1B9DHB9</accession>
<dbReference type="RefSeq" id="WP_066329311.1">
    <property type="nucleotide sequence ID" value="NZ_BJVF01000007.1"/>
</dbReference>
<feature type="transmembrane region" description="Helical" evidence="1">
    <location>
        <begin position="258"/>
        <end position="283"/>
    </location>
</feature>
<dbReference type="InterPro" id="IPR002656">
    <property type="entry name" value="Acyl_transf_3_dom"/>
</dbReference>
<gene>
    <name evidence="4" type="ORF">FBGL_13705</name>
    <name evidence="3" type="ORF">FGL01_27290</name>
    <name evidence="5" type="ORF">SAMN05192550_2285</name>
</gene>
<dbReference type="EMBL" id="FNEO01000004">
    <property type="protein sequence ID" value="SDJ54136.1"/>
    <property type="molecule type" value="Genomic_DNA"/>
</dbReference>
<dbReference type="OrthoDB" id="290051at2"/>
<dbReference type="InterPro" id="IPR050879">
    <property type="entry name" value="Acyltransferase_3"/>
</dbReference>
<comment type="caution">
    <text evidence="4">The sequence shown here is derived from an EMBL/GenBank/DDBJ whole genome shotgun (WGS) entry which is preliminary data.</text>
</comment>
<dbReference type="Proteomes" id="UP000182367">
    <property type="component" value="Unassembled WGS sequence"/>
</dbReference>
<keyword evidence="1" id="KW-0812">Transmembrane</keyword>
<keyword evidence="7" id="KW-1185">Reference proteome</keyword>
<keyword evidence="3" id="KW-0012">Acyltransferase</keyword>
<feature type="transmembrane region" description="Helical" evidence="1">
    <location>
        <begin position="12"/>
        <end position="31"/>
    </location>
</feature>
<dbReference type="EMBL" id="BJVF01000007">
    <property type="protein sequence ID" value="GEL11990.1"/>
    <property type="molecule type" value="Genomic_DNA"/>
</dbReference>
<feature type="transmembrane region" description="Helical" evidence="1">
    <location>
        <begin position="133"/>
        <end position="151"/>
    </location>
</feature>
<evidence type="ECO:0000256" key="1">
    <source>
        <dbReference type="SAM" id="Phobius"/>
    </source>
</evidence>
<evidence type="ECO:0000259" key="2">
    <source>
        <dbReference type="Pfam" id="PF01757"/>
    </source>
</evidence>
<evidence type="ECO:0000313" key="5">
    <source>
        <dbReference type="EMBL" id="SDJ54136.1"/>
    </source>
</evidence>
<keyword evidence="1" id="KW-1133">Transmembrane helix</keyword>
<feature type="transmembrane region" description="Helical" evidence="1">
    <location>
        <begin position="158"/>
        <end position="176"/>
    </location>
</feature>
<dbReference type="PANTHER" id="PTHR23028">
    <property type="entry name" value="ACETYLTRANSFERASE"/>
    <property type="match status" value="1"/>
</dbReference>
<keyword evidence="3" id="KW-0808">Transferase</keyword>
<dbReference type="GO" id="GO:0016747">
    <property type="term" value="F:acyltransferase activity, transferring groups other than amino-acyl groups"/>
    <property type="evidence" value="ECO:0007669"/>
    <property type="project" value="InterPro"/>
</dbReference>
<feature type="transmembrane region" description="Helical" evidence="1">
    <location>
        <begin position="289"/>
        <end position="311"/>
    </location>
</feature>
<protein>
    <submittedName>
        <fullName evidence="3 5">Acyltransferase</fullName>
    </submittedName>
</protein>
<dbReference type="Proteomes" id="UP000321579">
    <property type="component" value="Unassembled WGS sequence"/>
</dbReference>
<feature type="transmembrane region" description="Helical" evidence="1">
    <location>
        <begin position="51"/>
        <end position="70"/>
    </location>
</feature>
<feature type="transmembrane region" description="Helical" evidence="1">
    <location>
        <begin position="208"/>
        <end position="224"/>
    </location>
</feature>
<keyword evidence="1" id="KW-0472">Membrane</keyword>
<evidence type="ECO:0000313" key="6">
    <source>
        <dbReference type="Proteomes" id="UP000093226"/>
    </source>
</evidence>
<feature type="transmembrane region" description="Helical" evidence="1">
    <location>
        <begin position="182"/>
        <end position="201"/>
    </location>
</feature>
<dbReference type="Proteomes" id="UP000093226">
    <property type="component" value="Unassembled WGS sequence"/>
</dbReference>
<feature type="domain" description="Acyltransferase 3" evidence="2">
    <location>
        <begin position="9"/>
        <end position="308"/>
    </location>
</feature>
<dbReference type="STRING" id="551990.SAMN05192550_2285"/>
<dbReference type="GO" id="GO:0016020">
    <property type="term" value="C:membrane"/>
    <property type="evidence" value="ECO:0007669"/>
    <property type="project" value="TreeGrafter"/>
</dbReference>
<dbReference type="PANTHER" id="PTHR23028:SF53">
    <property type="entry name" value="ACYL_TRANSF_3 DOMAIN-CONTAINING PROTEIN"/>
    <property type="match status" value="1"/>
</dbReference>